<dbReference type="AlphaFoldDB" id="A0A2T4XZV3"/>
<reference evidence="2 3" key="1">
    <citation type="submission" date="2018-04" db="EMBL/GenBank/DDBJ databases">
        <title>Genome sequencing reveals highly heavy metal resistance and biotechnology application of the novel Enterobacter cloacae amazonensis isolated from wastewater river in Manaus - Amazonas.</title>
        <authorList>
            <person name="Astolfi M.C.T."/>
            <person name="Carvalho E.B.D.S."/>
            <person name="Lacerda L.B."/>
            <person name="Pinto M.V."/>
            <person name="Nogueira V.B."/>
            <person name="Barros A.M."/>
            <person name="Astolfi-Filho S."/>
        </authorList>
    </citation>
    <scope>NUCLEOTIDE SEQUENCE [LARGE SCALE GENOMIC DNA]</scope>
    <source>
        <strain evidence="3">amazonensis</strain>
    </source>
</reference>
<evidence type="ECO:0000313" key="3">
    <source>
        <dbReference type="Proteomes" id="UP000241614"/>
    </source>
</evidence>
<organism evidence="2 3">
    <name type="scientific">Enterobacter cloacae</name>
    <dbReference type="NCBI Taxonomy" id="550"/>
    <lineage>
        <taxon>Bacteria</taxon>
        <taxon>Pseudomonadati</taxon>
        <taxon>Pseudomonadota</taxon>
        <taxon>Gammaproteobacteria</taxon>
        <taxon>Enterobacterales</taxon>
        <taxon>Enterobacteriaceae</taxon>
        <taxon>Enterobacter</taxon>
        <taxon>Enterobacter cloacae complex</taxon>
    </lineage>
</organism>
<proteinExistence type="predicted"/>
<dbReference type="Proteomes" id="UP000241614">
    <property type="component" value="Unassembled WGS sequence"/>
</dbReference>
<gene>
    <name evidence="2" type="ORF">DA103_11185</name>
</gene>
<dbReference type="Pfam" id="PF08845">
    <property type="entry name" value="SymE_toxin"/>
    <property type="match status" value="1"/>
</dbReference>
<accession>A0A2T4XZV3</accession>
<name>A0A2T4XZV3_ENTCL</name>
<protein>
    <recommendedName>
        <fullName evidence="1">Toxin SymE-like domain-containing protein</fullName>
    </recommendedName>
</protein>
<sequence>MAAKNFMPERAVAQTENAVFENGEEIREQVRKKNPRDLHGEPTHSGRVHARDEVGASCGELYTRMEHNFLPLSGDWLSRAGFAYGRAVKIRVMPDCIVITPQNTRELWGCLEGLSAVHTNKQKVKAWLSTFPGALNDTGDLPEPKRMNGQLKPQ</sequence>
<dbReference type="OrthoDB" id="6053337at2"/>
<feature type="domain" description="Toxin SymE-like" evidence="1">
    <location>
        <begin position="67"/>
        <end position="101"/>
    </location>
</feature>
<dbReference type="GO" id="GO:0005737">
    <property type="term" value="C:cytoplasm"/>
    <property type="evidence" value="ECO:0007669"/>
    <property type="project" value="InterPro"/>
</dbReference>
<dbReference type="GO" id="GO:0016788">
    <property type="term" value="F:hydrolase activity, acting on ester bonds"/>
    <property type="evidence" value="ECO:0007669"/>
    <property type="project" value="InterPro"/>
</dbReference>
<dbReference type="GO" id="GO:0016070">
    <property type="term" value="P:RNA metabolic process"/>
    <property type="evidence" value="ECO:0007669"/>
    <property type="project" value="InterPro"/>
</dbReference>
<dbReference type="GO" id="GO:0003723">
    <property type="term" value="F:RNA binding"/>
    <property type="evidence" value="ECO:0007669"/>
    <property type="project" value="InterPro"/>
</dbReference>
<evidence type="ECO:0000313" key="2">
    <source>
        <dbReference type="EMBL" id="PTM35461.1"/>
    </source>
</evidence>
<evidence type="ECO:0000259" key="1">
    <source>
        <dbReference type="Pfam" id="PF08845"/>
    </source>
</evidence>
<dbReference type="RefSeq" id="WP_108090250.1">
    <property type="nucleotide sequence ID" value="NZ_PZPP01000013.1"/>
</dbReference>
<dbReference type="EMBL" id="PZPP01000013">
    <property type="protein sequence ID" value="PTM35461.1"/>
    <property type="molecule type" value="Genomic_DNA"/>
</dbReference>
<dbReference type="InterPro" id="IPR014944">
    <property type="entry name" value="Toxin_SymE-like"/>
</dbReference>
<comment type="caution">
    <text evidence="2">The sequence shown here is derived from an EMBL/GenBank/DDBJ whole genome shotgun (WGS) entry which is preliminary data.</text>
</comment>